<dbReference type="AlphaFoldDB" id="A0A080ZFQ6"/>
<dbReference type="InterPro" id="IPR039859">
    <property type="entry name" value="PFA4/ZDH16/20/ERF2-like"/>
</dbReference>
<keyword evidence="3 7" id="KW-0812">Transmembrane</keyword>
<keyword evidence="4 7" id="KW-1133">Transmembrane helix</keyword>
<feature type="transmembrane region" description="Helical" evidence="7">
    <location>
        <begin position="134"/>
        <end position="158"/>
    </location>
</feature>
<comment type="caution">
    <text evidence="9">The sequence shown here is derived from an EMBL/GenBank/DDBJ whole genome shotgun (WGS) entry which is preliminary data.</text>
</comment>
<sequence length="505" mass="57166">MRKNGWETPFHVLQLATWVVFPAVMALFFAFYTPILDKTPAIVLSVVYAAACLVTVVSVAVCTGTDPSDDCIMRPSTLPDARDSRPDNRVYCNVCTKYVNDQSRHCRLCDKCVDVFDHHCKWLNNCVGKKNYRFFLGSVVGASVFLAVQIAVGIYLVVELYTNEDDIMGNSATSYGCSTEKDDLTGLCVDGQYSISLQTLRIIHIVLLAFLSPWLFMIGQLALFHFHLCMENITTYDYIVRQRKRKNAQERQNITLTNVFVCFFASCIVFVCRFVCHGGNAAVDKNPILTQRRTIRSPVSTRQAIRVRQAKACAARKRNWPLLRRKWTTAWRCSATRAARSVSAIAVDAAAVRTASGGATVARSGDSVYTSILLDSDLCRLILVRMATYIRHDQKAGTRVTWQRRTLQGHPLRLYHHALMRVAHTFPTHRWTKSRQGTEKLQTSLFRPTRCRATRLWSCMDDHRSMIPRLKTTSCKCVISRNSERAPPSLTLGLCRDFDSGDKKH</sequence>
<feature type="domain" description="Palmitoyltransferase DHHC" evidence="8">
    <location>
        <begin position="87"/>
        <end position="240"/>
    </location>
</feature>
<evidence type="ECO:0000256" key="7">
    <source>
        <dbReference type="RuleBase" id="RU079119"/>
    </source>
</evidence>
<feature type="transmembrane region" description="Helical" evidence="7">
    <location>
        <begin position="41"/>
        <end position="64"/>
    </location>
</feature>
<dbReference type="GO" id="GO:0019706">
    <property type="term" value="F:protein-cysteine S-palmitoyltransferase activity"/>
    <property type="evidence" value="ECO:0007669"/>
    <property type="project" value="UniProtKB-EC"/>
</dbReference>
<accession>A0A080ZFQ6</accession>
<evidence type="ECO:0000256" key="1">
    <source>
        <dbReference type="ARBA" id="ARBA00004141"/>
    </source>
</evidence>
<dbReference type="PANTHER" id="PTHR22883:SF203">
    <property type="entry name" value="PALMITOYLTRANSFERASE"/>
    <property type="match status" value="1"/>
</dbReference>
<feature type="transmembrane region" description="Helical" evidence="7">
    <location>
        <begin position="253"/>
        <end position="271"/>
    </location>
</feature>
<organism evidence="9 10">
    <name type="scientific">Phytophthora nicotianae P1976</name>
    <dbReference type="NCBI Taxonomy" id="1317066"/>
    <lineage>
        <taxon>Eukaryota</taxon>
        <taxon>Sar</taxon>
        <taxon>Stramenopiles</taxon>
        <taxon>Oomycota</taxon>
        <taxon>Peronosporomycetes</taxon>
        <taxon>Peronosporales</taxon>
        <taxon>Peronosporaceae</taxon>
        <taxon>Phytophthora</taxon>
    </lineage>
</organism>
<evidence type="ECO:0000256" key="3">
    <source>
        <dbReference type="ARBA" id="ARBA00022692"/>
    </source>
</evidence>
<comment type="subcellular location">
    <subcellularLocation>
        <location evidence="1">Membrane</location>
        <topology evidence="1">Multi-pass membrane protein</topology>
    </subcellularLocation>
</comment>
<dbReference type="GO" id="GO:0005794">
    <property type="term" value="C:Golgi apparatus"/>
    <property type="evidence" value="ECO:0007669"/>
    <property type="project" value="TreeGrafter"/>
</dbReference>
<dbReference type="InterPro" id="IPR001594">
    <property type="entry name" value="Palmitoyltrfase_DHHC"/>
</dbReference>
<evidence type="ECO:0000313" key="10">
    <source>
        <dbReference type="Proteomes" id="UP000028582"/>
    </source>
</evidence>
<keyword evidence="2 7" id="KW-0808">Transferase</keyword>
<dbReference type="GO" id="GO:0016020">
    <property type="term" value="C:membrane"/>
    <property type="evidence" value="ECO:0007669"/>
    <property type="project" value="UniProtKB-SubCell"/>
</dbReference>
<evidence type="ECO:0000256" key="4">
    <source>
        <dbReference type="ARBA" id="ARBA00022989"/>
    </source>
</evidence>
<keyword evidence="6 7" id="KW-0012">Acyltransferase</keyword>
<reference evidence="9 10" key="1">
    <citation type="submission" date="2013-11" db="EMBL/GenBank/DDBJ databases">
        <title>The Genome Sequence of Phytophthora parasitica P1976.</title>
        <authorList>
            <consortium name="The Broad Institute Genomics Platform"/>
            <person name="Russ C."/>
            <person name="Tyler B."/>
            <person name="Panabieres F."/>
            <person name="Shan W."/>
            <person name="Tripathy S."/>
            <person name="Grunwald N."/>
            <person name="Machado M."/>
            <person name="Johnson C.S."/>
            <person name="Walker B."/>
            <person name="Young S."/>
            <person name="Zeng Q."/>
            <person name="Gargeya S."/>
            <person name="Fitzgerald M."/>
            <person name="Haas B."/>
            <person name="Abouelleil A."/>
            <person name="Allen A.W."/>
            <person name="Alvarado L."/>
            <person name="Arachchi H.M."/>
            <person name="Berlin A.M."/>
            <person name="Chapman S.B."/>
            <person name="Gainer-Dewar J."/>
            <person name="Goldberg J."/>
            <person name="Griggs A."/>
            <person name="Gujja S."/>
            <person name="Hansen M."/>
            <person name="Howarth C."/>
            <person name="Imamovic A."/>
            <person name="Ireland A."/>
            <person name="Larimer J."/>
            <person name="McCowan C."/>
            <person name="Murphy C."/>
            <person name="Pearson M."/>
            <person name="Poon T.W."/>
            <person name="Priest M."/>
            <person name="Roberts A."/>
            <person name="Saif S."/>
            <person name="Shea T."/>
            <person name="Sisk P."/>
            <person name="Sykes S."/>
            <person name="Wortman J."/>
            <person name="Nusbaum C."/>
            <person name="Birren B."/>
        </authorList>
    </citation>
    <scope>NUCLEOTIDE SEQUENCE [LARGE SCALE GENOMIC DNA]</scope>
    <source>
        <strain evidence="9 10">P1976</strain>
    </source>
</reference>
<dbReference type="EC" id="2.3.1.225" evidence="7"/>
<evidence type="ECO:0000313" key="9">
    <source>
        <dbReference type="EMBL" id="ETO65467.1"/>
    </source>
</evidence>
<dbReference type="GO" id="GO:0005783">
    <property type="term" value="C:endoplasmic reticulum"/>
    <property type="evidence" value="ECO:0007669"/>
    <property type="project" value="TreeGrafter"/>
</dbReference>
<feature type="transmembrane region" description="Helical" evidence="7">
    <location>
        <begin position="202"/>
        <end position="224"/>
    </location>
</feature>
<gene>
    <name evidence="9" type="ORF">F444_17212</name>
</gene>
<comment type="similarity">
    <text evidence="7">Belongs to the DHHC palmitoyltransferase family.</text>
</comment>
<name>A0A080ZFQ6_PHYNI</name>
<dbReference type="PROSITE" id="PS50216">
    <property type="entry name" value="DHHC"/>
    <property type="match status" value="1"/>
</dbReference>
<dbReference type="PANTHER" id="PTHR22883">
    <property type="entry name" value="ZINC FINGER DHHC DOMAIN CONTAINING PROTEIN"/>
    <property type="match status" value="1"/>
</dbReference>
<keyword evidence="5 7" id="KW-0472">Membrane</keyword>
<dbReference type="Proteomes" id="UP000028582">
    <property type="component" value="Unassembled WGS sequence"/>
</dbReference>
<proteinExistence type="inferred from homology"/>
<protein>
    <recommendedName>
        <fullName evidence="7">Palmitoyltransferase</fullName>
        <ecNumber evidence="7">2.3.1.225</ecNumber>
    </recommendedName>
</protein>
<evidence type="ECO:0000256" key="2">
    <source>
        <dbReference type="ARBA" id="ARBA00022679"/>
    </source>
</evidence>
<dbReference type="EMBL" id="ANJA01003185">
    <property type="protein sequence ID" value="ETO65467.1"/>
    <property type="molecule type" value="Genomic_DNA"/>
</dbReference>
<dbReference type="Pfam" id="PF01529">
    <property type="entry name" value="DHHC"/>
    <property type="match status" value="1"/>
</dbReference>
<evidence type="ECO:0000256" key="5">
    <source>
        <dbReference type="ARBA" id="ARBA00023136"/>
    </source>
</evidence>
<feature type="transmembrane region" description="Helical" evidence="7">
    <location>
        <begin position="12"/>
        <end position="35"/>
    </location>
</feature>
<evidence type="ECO:0000259" key="8">
    <source>
        <dbReference type="Pfam" id="PF01529"/>
    </source>
</evidence>
<comment type="catalytic activity">
    <reaction evidence="7">
        <text>L-cysteinyl-[protein] + hexadecanoyl-CoA = S-hexadecanoyl-L-cysteinyl-[protein] + CoA</text>
        <dbReference type="Rhea" id="RHEA:36683"/>
        <dbReference type="Rhea" id="RHEA-COMP:10131"/>
        <dbReference type="Rhea" id="RHEA-COMP:11032"/>
        <dbReference type="ChEBI" id="CHEBI:29950"/>
        <dbReference type="ChEBI" id="CHEBI:57287"/>
        <dbReference type="ChEBI" id="CHEBI:57379"/>
        <dbReference type="ChEBI" id="CHEBI:74151"/>
        <dbReference type="EC" id="2.3.1.225"/>
    </reaction>
</comment>
<dbReference type="OrthoDB" id="9909019at2759"/>
<comment type="domain">
    <text evidence="7">The DHHC domain is required for palmitoyltransferase activity.</text>
</comment>
<dbReference type="GO" id="GO:0006612">
    <property type="term" value="P:protein targeting to membrane"/>
    <property type="evidence" value="ECO:0007669"/>
    <property type="project" value="TreeGrafter"/>
</dbReference>
<evidence type="ECO:0000256" key="6">
    <source>
        <dbReference type="ARBA" id="ARBA00023315"/>
    </source>
</evidence>